<keyword evidence="4" id="KW-1185">Reference proteome</keyword>
<evidence type="ECO:0000313" key="3">
    <source>
        <dbReference type="Proteomes" id="UP000673383"/>
    </source>
</evidence>
<dbReference type="AlphaFoldDB" id="A0A4Q4KJK3"/>
<dbReference type="EMBL" id="JBGBZA010000002">
    <property type="protein sequence ID" value="MEY9321243.1"/>
    <property type="molecule type" value="Genomic_DNA"/>
</dbReference>
<evidence type="ECO:0000313" key="4">
    <source>
        <dbReference type="Proteomes" id="UP001565471"/>
    </source>
</evidence>
<evidence type="ECO:0000313" key="1">
    <source>
        <dbReference type="EMBL" id="MBP1293646.1"/>
    </source>
</evidence>
<accession>A0A4Q4KJK3</accession>
<gene>
    <name evidence="2" type="ORF">ABIF29_008042</name>
    <name evidence="1" type="ORF">JOH49_003399</name>
</gene>
<organism evidence="1 3">
    <name type="scientific">Bradyrhizobium elkanii</name>
    <dbReference type="NCBI Taxonomy" id="29448"/>
    <lineage>
        <taxon>Bacteria</taxon>
        <taxon>Pseudomonadati</taxon>
        <taxon>Pseudomonadota</taxon>
        <taxon>Alphaproteobacteria</taxon>
        <taxon>Hyphomicrobiales</taxon>
        <taxon>Nitrobacteraceae</taxon>
        <taxon>Bradyrhizobium</taxon>
    </lineage>
</organism>
<proteinExistence type="predicted"/>
<name>A0A4Q4KJK3_BRAEL</name>
<comment type="caution">
    <text evidence="1">The sequence shown here is derived from an EMBL/GenBank/DDBJ whole genome shotgun (WGS) entry which is preliminary data.</text>
</comment>
<sequence>MATRIDRGRASEAEREKLIEEMQELIRAKNLDVELVVGRPVAPTLKGCSQCTVCPCIICW</sequence>
<dbReference type="Proteomes" id="UP001565471">
    <property type="component" value="Unassembled WGS sequence"/>
</dbReference>
<dbReference type="EMBL" id="JAFICZ010000001">
    <property type="protein sequence ID" value="MBP1293646.1"/>
    <property type="molecule type" value="Genomic_DNA"/>
</dbReference>
<reference evidence="2 4" key="2">
    <citation type="submission" date="2024-07" db="EMBL/GenBank/DDBJ databases">
        <title>Genomic Encyclopedia of Type Strains, Phase V (KMG-V): Genome sequencing to study the core and pangenomes of soil and plant-associated prokaryotes.</title>
        <authorList>
            <person name="Whitman W."/>
        </authorList>
    </citation>
    <scope>NUCLEOTIDE SEQUENCE [LARGE SCALE GENOMIC DNA]</scope>
    <source>
        <strain evidence="2 4">USDA 415</strain>
    </source>
</reference>
<evidence type="ECO:0000313" key="2">
    <source>
        <dbReference type="EMBL" id="MEY9321243.1"/>
    </source>
</evidence>
<dbReference type="Proteomes" id="UP000673383">
    <property type="component" value="Unassembled WGS sequence"/>
</dbReference>
<protein>
    <submittedName>
        <fullName evidence="1">Heterodisulfide reductase subunit C</fullName>
    </submittedName>
</protein>
<reference evidence="1" key="1">
    <citation type="submission" date="2021-02" db="EMBL/GenBank/DDBJ databases">
        <title>Genomic Encyclopedia of Type Strains, Phase IV (KMG-V): Genome sequencing to study the core and pangenomes of soil and plant-associated prokaryotes.</title>
        <authorList>
            <person name="Whitman W."/>
        </authorList>
    </citation>
    <scope>NUCLEOTIDE SEQUENCE</scope>
    <source>
        <strain evidence="1">USDA 406</strain>
    </source>
</reference>